<evidence type="ECO:0000256" key="7">
    <source>
        <dbReference type="ARBA" id="ARBA00023239"/>
    </source>
</evidence>
<evidence type="ECO:0000256" key="2">
    <source>
        <dbReference type="ARBA" id="ARBA00022793"/>
    </source>
</evidence>
<evidence type="ECO:0000256" key="9">
    <source>
        <dbReference type="ARBA" id="ARBA00023317"/>
    </source>
</evidence>
<comment type="pathway">
    <text evidence="10">Amine and polyamine biosynthesis; S-adenosylmethioninamine biosynthesis; S-adenosylmethioninamine from S-adenosyl-L-methionine: step 1/1.</text>
</comment>
<keyword evidence="7 10" id="KW-0456">Lyase</keyword>
<keyword evidence="1 10" id="KW-0949">S-adenosyl-L-methionine</keyword>
<evidence type="ECO:0000256" key="10">
    <source>
        <dbReference type="HAMAP-Rule" id="MF_00464"/>
    </source>
</evidence>
<feature type="chain" id="PRO_5023275543" description="S-adenosylmethionine decarboxylase alpha chain" evidence="10">
    <location>
        <begin position="65"/>
        <end position="123"/>
    </location>
</feature>
<comment type="similarity">
    <text evidence="10">Belongs to the prokaryotic AdoMetDC family. Type 1 subfamily.</text>
</comment>
<dbReference type="SUPFAM" id="SSF56276">
    <property type="entry name" value="S-adenosylmethionine decarboxylase"/>
    <property type="match status" value="1"/>
</dbReference>
<comment type="PTM">
    <text evidence="10">Is synthesized initially as an inactive proenzyme. Formation of the active enzyme involves a self-maturation process in which the active site pyruvoyl group is generated from an internal serine residue via an autocatalytic post-translational modification. Two non-identical subunits are generated from the proenzyme in this reaction, and the pyruvate is formed at the N-terminus of the alpha chain, which is derived from the carboxyl end of the proenzyme. The post-translation cleavage follows an unusual pathway, termed non-hydrolytic serinolysis, in which the side chain hydroxyl group of the serine supplies its oxygen atom to form the C-terminus of the beta chain, while the remainder of the serine residue undergoes an oxidative deamination to produce ammonia and the pyruvoyl group blocking the N-terminus of the alpha chain.</text>
</comment>
<gene>
    <name evidence="10" type="primary">speH</name>
    <name evidence="11" type="ORF">DFP97_107233</name>
</gene>
<keyword evidence="4 10" id="KW-0745">Spermidine biosynthesis</keyword>
<dbReference type="Proteomes" id="UP000252415">
    <property type="component" value="Unassembled WGS sequence"/>
</dbReference>
<comment type="caution">
    <text evidence="11">The sequence shown here is derived from an EMBL/GenBank/DDBJ whole genome shotgun (WGS) entry which is preliminary data.</text>
</comment>
<feature type="active site" description="Schiff-base intermediate with substrate; via pyruvic acid" evidence="10">
    <location>
        <position position="65"/>
    </location>
</feature>
<feature type="modified residue" description="Pyruvic acid (Ser); by autocatalysis" evidence="10">
    <location>
        <position position="65"/>
    </location>
</feature>
<dbReference type="AlphaFoldDB" id="A0A368W029"/>
<dbReference type="OrthoDB" id="9793120at2"/>
<dbReference type="InterPro" id="IPR016067">
    <property type="entry name" value="S-AdoMet_deCO2ase_core"/>
</dbReference>
<name>A0A368W029_9BACL</name>
<evidence type="ECO:0000256" key="4">
    <source>
        <dbReference type="ARBA" id="ARBA00023066"/>
    </source>
</evidence>
<dbReference type="Gene3D" id="3.60.90.10">
    <property type="entry name" value="S-adenosylmethionine decarboxylase"/>
    <property type="match status" value="1"/>
</dbReference>
<dbReference type="RefSeq" id="WP_114380419.1">
    <property type="nucleotide sequence ID" value="NZ_QPJD01000007.1"/>
</dbReference>
<dbReference type="EC" id="4.1.1.50" evidence="10"/>
<comment type="catalytic activity">
    <reaction evidence="10">
        <text>S-adenosyl-L-methionine + H(+) = S-adenosyl 3-(methylsulfanyl)propylamine + CO2</text>
        <dbReference type="Rhea" id="RHEA:15981"/>
        <dbReference type="ChEBI" id="CHEBI:15378"/>
        <dbReference type="ChEBI" id="CHEBI:16526"/>
        <dbReference type="ChEBI" id="CHEBI:57443"/>
        <dbReference type="ChEBI" id="CHEBI:59789"/>
        <dbReference type="EC" id="4.1.1.50"/>
    </reaction>
</comment>
<dbReference type="UniPathway" id="UPA00331">
    <property type="reaction ID" value="UER00451"/>
</dbReference>
<comment type="cofactor">
    <cofactor evidence="10">
        <name>pyruvate</name>
        <dbReference type="ChEBI" id="CHEBI:15361"/>
    </cofactor>
    <text evidence="10">Binds 1 pyruvoyl group covalently per subunit.</text>
</comment>
<feature type="site" description="Cleavage (non-hydrolytic); by autolysis" evidence="10">
    <location>
        <begin position="64"/>
        <end position="65"/>
    </location>
</feature>
<evidence type="ECO:0000256" key="1">
    <source>
        <dbReference type="ARBA" id="ARBA00022691"/>
    </source>
</evidence>
<dbReference type="PANTHER" id="PTHR33866">
    <property type="entry name" value="S-ADENOSYLMETHIONINE DECARBOXYLASE PROENZYME"/>
    <property type="match status" value="1"/>
</dbReference>
<comment type="function">
    <text evidence="10">Catalyzes the decarboxylation of S-adenosylmethionine to S-adenosylmethioninamine (dcAdoMet), the propylamine donor required for the synthesis of the polyamines spermine and spermidine from the diamine putrescine.</text>
</comment>
<protein>
    <recommendedName>
        <fullName evidence="10">S-adenosylmethionine decarboxylase proenzyme</fullName>
        <shortName evidence="10">AdoMetDC</shortName>
        <shortName evidence="10">SAMDC</shortName>
        <ecNumber evidence="10">4.1.1.50</ecNumber>
    </recommendedName>
    <component>
        <recommendedName>
            <fullName evidence="10">S-adenosylmethionine decarboxylase beta chain</fullName>
        </recommendedName>
    </component>
    <component>
        <recommendedName>
            <fullName evidence="10">S-adenosylmethionine decarboxylase alpha chain</fullName>
        </recommendedName>
    </component>
</protein>
<keyword evidence="2 10" id="KW-0210">Decarboxylase</keyword>
<keyword evidence="12" id="KW-1185">Reference proteome</keyword>
<evidence type="ECO:0000256" key="8">
    <source>
        <dbReference type="ARBA" id="ARBA00023270"/>
    </source>
</evidence>
<dbReference type="InterPro" id="IPR003826">
    <property type="entry name" value="AdoMetDC_fam_prok"/>
</dbReference>
<comment type="subunit">
    <text evidence="10">Heterotetramer of two alpha and two beta chains arranged as a dimer of alpha/beta heterodimers.</text>
</comment>
<keyword evidence="3 10" id="KW-0068">Autocatalytic cleavage</keyword>
<evidence type="ECO:0000256" key="5">
    <source>
        <dbReference type="ARBA" id="ARBA00023115"/>
    </source>
</evidence>
<dbReference type="NCBIfam" id="TIGR03330">
    <property type="entry name" value="SAM_DCase_Bsu"/>
    <property type="match status" value="1"/>
</dbReference>
<dbReference type="HAMAP" id="MF_00464">
    <property type="entry name" value="AdoMetDC_1"/>
    <property type="match status" value="1"/>
</dbReference>
<keyword evidence="5 10" id="KW-0620">Polyamine biosynthesis</keyword>
<feature type="active site" description="Proton donor; for catalytic activity" evidence="10">
    <location>
        <position position="85"/>
    </location>
</feature>
<proteinExistence type="inferred from homology"/>
<dbReference type="GO" id="GO:0004014">
    <property type="term" value="F:adenosylmethionine decarboxylase activity"/>
    <property type="evidence" value="ECO:0007669"/>
    <property type="project" value="UniProtKB-UniRule"/>
</dbReference>
<feature type="chain" id="PRO_5023275542" description="S-adenosylmethionine decarboxylase beta chain" evidence="10">
    <location>
        <begin position="1"/>
        <end position="64"/>
    </location>
</feature>
<sequence>MEYSTYGRHIALDVWGVDFSLLDDVEFLKQGMIDAAVKSRADVLSVTYKKFEPNGCTVLILVSESHLSIHTYPEEKFAAIDCFTCGKKVDPQIAINYLIDILKPKKMYMKKLIRGLDEIVIID</sequence>
<accession>A0A368W029</accession>
<keyword evidence="9 10" id="KW-0670">Pyruvate</keyword>
<evidence type="ECO:0000313" key="11">
    <source>
        <dbReference type="EMBL" id="RCW48031.1"/>
    </source>
</evidence>
<dbReference type="InterPro" id="IPR017716">
    <property type="entry name" value="S-AdoMet_deCOase_pro-enz"/>
</dbReference>
<feature type="active site" description="Proton acceptor; for processing activity" evidence="10">
    <location>
        <position position="70"/>
    </location>
</feature>
<evidence type="ECO:0000256" key="3">
    <source>
        <dbReference type="ARBA" id="ARBA00022813"/>
    </source>
</evidence>
<dbReference type="GO" id="GO:0005829">
    <property type="term" value="C:cytosol"/>
    <property type="evidence" value="ECO:0007669"/>
    <property type="project" value="TreeGrafter"/>
</dbReference>
<dbReference type="Pfam" id="PF02675">
    <property type="entry name" value="AdoMet_dc"/>
    <property type="match status" value="1"/>
</dbReference>
<reference evidence="11 12" key="1">
    <citation type="submission" date="2018-07" db="EMBL/GenBank/DDBJ databases">
        <title>Genomic Encyclopedia of Type Strains, Phase III (KMG-III): the genomes of soil and plant-associated and newly described type strains.</title>
        <authorList>
            <person name="Whitman W."/>
        </authorList>
    </citation>
    <scope>NUCLEOTIDE SEQUENCE [LARGE SCALE GENOMIC DNA]</scope>
    <source>
        <strain evidence="11 12">CECT 7506</strain>
    </source>
</reference>
<dbReference type="GO" id="GO:0008295">
    <property type="term" value="P:spermidine biosynthetic process"/>
    <property type="evidence" value="ECO:0007669"/>
    <property type="project" value="UniProtKB-UniRule"/>
</dbReference>
<organism evidence="11 12">
    <name type="scientific">Paenibacillus prosopidis</name>
    <dbReference type="NCBI Taxonomy" id="630520"/>
    <lineage>
        <taxon>Bacteria</taxon>
        <taxon>Bacillati</taxon>
        <taxon>Bacillota</taxon>
        <taxon>Bacilli</taxon>
        <taxon>Bacillales</taxon>
        <taxon>Paenibacillaceae</taxon>
        <taxon>Paenibacillus</taxon>
    </lineage>
</organism>
<keyword evidence="6 10" id="KW-0865">Zymogen</keyword>
<dbReference type="EMBL" id="QPJD01000007">
    <property type="protein sequence ID" value="RCW48031.1"/>
    <property type="molecule type" value="Genomic_DNA"/>
</dbReference>
<evidence type="ECO:0000313" key="12">
    <source>
        <dbReference type="Proteomes" id="UP000252415"/>
    </source>
</evidence>
<keyword evidence="8 10" id="KW-0704">Schiff base</keyword>
<dbReference type="PANTHER" id="PTHR33866:SF2">
    <property type="entry name" value="S-ADENOSYLMETHIONINE DECARBOXYLASE PROENZYME"/>
    <property type="match status" value="1"/>
</dbReference>
<evidence type="ECO:0000256" key="6">
    <source>
        <dbReference type="ARBA" id="ARBA00023145"/>
    </source>
</evidence>